<dbReference type="Gene3D" id="3.40.50.2300">
    <property type="match status" value="1"/>
</dbReference>
<evidence type="ECO:0000256" key="8">
    <source>
        <dbReference type="ARBA" id="ARBA00032623"/>
    </source>
</evidence>
<feature type="modified residue" description="4-aspartylphosphate" evidence="9">
    <location>
        <position position="184"/>
    </location>
</feature>
<dbReference type="GO" id="GO:0006355">
    <property type="term" value="P:regulation of DNA-templated transcription"/>
    <property type="evidence" value="ECO:0007669"/>
    <property type="project" value="InterPro"/>
</dbReference>
<evidence type="ECO:0000313" key="14">
    <source>
        <dbReference type="Proteomes" id="UP000702964"/>
    </source>
</evidence>
<keyword evidence="4" id="KW-0902">Two-component regulatory system</keyword>
<accession>A0A8J4SII5</accession>
<dbReference type="Gene3D" id="6.10.250.690">
    <property type="match status" value="1"/>
</dbReference>
<dbReference type="InterPro" id="IPR011006">
    <property type="entry name" value="CheY-like_superfamily"/>
</dbReference>
<keyword evidence="6 10" id="KW-0238">DNA-binding</keyword>
<evidence type="ECO:0000256" key="9">
    <source>
        <dbReference type="PROSITE-ProRule" id="PRU00169"/>
    </source>
</evidence>
<feature type="DNA-binding region" description="OmpR/PhoB-type" evidence="10">
    <location>
        <begin position="262"/>
        <end position="361"/>
    </location>
</feature>
<evidence type="ECO:0000256" key="7">
    <source>
        <dbReference type="ARBA" id="ARBA00023163"/>
    </source>
</evidence>
<reference evidence="13" key="1">
    <citation type="journal article" date="2015" name="Genom Data">
        <title>Draft genome sequences of Phytophthora kernoviae and Phytophthora ramorum lineage EU2 from Scotland.</title>
        <authorList>
            <person name="Sambles C."/>
            <person name="Schlenzig A."/>
            <person name="O'Neill P."/>
            <person name="Grant M."/>
            <person name="Studholme D.J."/>
        </authorList>
    </citation>
    <scope>NUCLEOTIDE SEQUENCE</scope>
    <source>
        <strain evidence="13">00238/432</strain>
    </source>
</reference>
<dbReference type="GO" id="GO:0000976">
    <property type="term" value="F:transcription cis-regulatory region binding"/>
    <property type="evidence" value="ECO:0007669"/>
    <property type="project" value="TreeGrafter"/>
</dbReference>
<dbReference type="SMART" id="SM00862">
    <property type="entry name" value="Trans_reg_C"/>
    <property type="match status" value="1"/>
</dbReference>
<keyword evidence="3 9" id="KW-0597">Phosphoprotein</keyword>
<evidence type="ECO:0000256" key="10">
    <source>
        <dbReference type="PROSITE-ProRule" id="PRU01091"/>
    </source>
</evidence>
<dbReference type="GO" id="GO:0032993">
    <property type="term" value="C:protein-DNA complex"/>
    <property type="evidence" value="ECO:0007669"/>
    <property type="project" value="TreeGrafter"/>
</dbReference>
<evidence type="ECO:0000256" key="1">
    <source>
        <dbReference type="ARBA" id="ARBA00003612"/>
    </source>
</evidence>
<evidence type="ECO:0000256" key="3">
    <source>
        <dbReference type="ARBA" id="ARBA00022553"/>
    </source>
</evidence>
<gene>
    <name evidence="13" type="ORF">G195_004605</name>
</gene>
<dbReference type="Gene3D" id="1.10.10.10">
    <property type="entry name" value="Winged helix-like DNA-binding domain superfamily/Winged helix DNA-binding domain"/>
    <property type="match status" value="1"/>
</dbReference>
<dbReference type="PANTHER" id="PTHR48111">
    <property type="entry name" value="REGULATOR OF RPOS"/>
    <property type="match status" value="1"/>
</dbReference>
<dbReference type="GO" id="GO:0005829">
    <property type="term" value="C:cytosol"/>
    <property type="evidence" value="ECO:0007669"/>
    <property type="project" value="TreeGrafter"/>
</dbReference>
<feature type="domain" description="Response regulatory" evidence="11">
    <location>
        <begin position="135"/>
        <end position="248"/>
    </location>
</feature>
<dbReference type="InterPro" id="IPR039420">
    <property type="entry name" value="WalR-like"/>
</dbReference>
<comment type="function">
    <text evidence="1">Probable promoter-specific protein mediating the interaction between DNA and RNA polymerase.</text>
</comment>
<dbReference type="CDD" id="cd17574">
    <property type="entry name" value="REC_OmpR"/>
    <property type="match status" value="1"/>
</dbReference>
<evidence type="ECO:0000256" key="6">
    <source>
        <dbReference type="ARBA" id="ARBA00023125"/>
    </source>
</evidence>
<evidence type="ECO:0000259" key="11">
    <source>
        <dbReference type="PROSITE" id="PS50110"/>
    </source>
</evidence>
<dbReference type="InterPro" id="IPR001789">
    <property type="entry name" value="Sig_transdc_resp-reg_receiver"/>
</dbReference>
<reference evidence="13" key="2">
    <citation type="submission" date="2020-02" db="EMBL/GenBank/DDBJ databases">
        <authorList>
            <person name="Studholme D.J."/>
        </authorList>
    </citation>
    <scope>NUCLEOTIDE SEQUENCE</scope>
    <source>
        <strain evidence="13">00238/432</strain>
    </source>
</reference>
<dbReference type="AlphaFoldDB" id="A0A8J4SII5"/>
<keyword evidence="5" id="KW-0805">Transcription regulation</keyword>
<dbReference type="FunFam" id="3.40.50.2300:FF:000001">
    <property type="entry name" value="DNA-binding response regulator PhoB"/>
    <property type="match status" value="1"/>
</dbReference>
<dbReference type="CDD" id="cd00383">
    <property type="entry name" value="trans_reg_C"/>
    <property type="match status" value="1"/>
</dbReference>
<dbReference type="PROSITE" id="PS51755">
    <property type="entry name" value="OMPR_PHOB"/>
    <property type="match status" value="1"/>
</dbReference>
<proteinExistence type="predicted"/>
<organism evidence="13 14">
    <name type="scientific">Phytophthora kernoviae 00238/432</name>
    <dbReference type="NCBI Taxonomy" id="1284355"/>
    <lineage>
        <taxon>Eukaryota</taxon>
        <taxon>Sar</taxon>
        <taxon>Stramenopiles</taxon>
        <taxon>Oomycota</taxon>
        <taxon>Peronosporomycetes</taxon>
        <taxon>Peronosporales</taxon>
        <taxon>Peronosporaceae</taxon>
        <taxon>Phytophthora</taxon>
    </lineage>
</organism>
<evidence type="ECO:0000313" key="13">
    <source>
        <dbReference type="EMBL" id="KAF4322468.1"/>
    </source>
</evidence>
<comment type="caution">
    <text evidence="13">The sequence shown here is derived from an EMBL/GenBank/DDBJ whole genome shotgun (WGS) entry which is preliminary data.</text>
</comment>
<dbReference type="Pfam" id="PF00486">
    <property type="entry name" value="Trans_reg_C"/>
    <property type="match status" value="1"/>
</dbReference>
<evidence type="ECO:0000256" key="5">
    <source>
        <dbReference type="ARBA" id="ARBA00023015"/>
    </source>
</evidence>
<dbReference type="SUPFAM" id="SSF52172">
    <property type="entry name" value="CheY-like"/>
    <property type="match status" value="1"/>
</dbReference>
<dbReference type="PANTHER" id="PTHR48111:SF2">
    <property type="entry name" value="RESPONSE REGULATOR SAER"/>
    <property type="match status" value="1"/>
</dbReference>
<dbReference type="InterPro" id="IPR016032">
    <property type="entry name" value="Sig_transdc_resp-reg_C-effctor"/>
</dbReference>
<dbReference type="PROSITE" id="PS50110">
    <property type="entry name" value="RESPONSE_REGULATORY"/>
    <property type="match status" value="1"/>
</dbReference>
<dbReference type="FunFam" id="1.10.10.10:FF:000018">
    <property type="entry name" value="DNA-binding response regulator ResD"/>
    <property type="match status" value="1"/>
</dbReference>
<evidence type="ECO:0000256" key="4">
    <source>
        <dbReference type="ARBA" id="ARBA00023012"/>
    </source>
</evidence>
<dbReference type="SMART" id="SM00448">
    <property type="entry name" value="REC"/>
    <property type="match status" value="1"/>
</dbReference>
<sequence length="361" mass="40699">MKRLQYFDICAKSKNEPVQPVVLRKCDLADIIALIIRDDALYAKPFHCDVTDTRMESEGQRHLVIRGCPILLPGSVLQVNRLAFEVSLGKGDVSHADQFKHTELVAFVTERIEVPGMLFEHKGMRIGRSMGLGAFGTAIDDEVEIADLVALHLQKEGYHIIKAFDGKAAVQAVQTQTIDLAILDIMMPGMDGYEVTRKIREQYHLPIIFLSAKTSDMDKITGLVMGADDYMTKPFNPMELVARVNSQLRRSLQFSQSVPIQRSILEKGGLIISPDQHSVTLYGKPIELTPKEFDILYLLANHPKQVFSAESIFEQVWGEAYYESGNTVMVHIRTLRKKLGEDVDKNKFIKTIWGVGYTFNE</sequence>
<name>A0A8J4SII5_9STRA</name>
<dbReference type="InterPro" id="IPR036388">
    <property type="entry name" value="WH-like_DNA-bd_sf"/>
</dbReference>
<dbReference type="SUPFAM" id="SSF46894">
    <property type="entry name" value="C-terminal effector domain of the bipartite response regulators"/>
    <property type="match status" value="1"/>
</dbReference>
<dbReference type="Pfam" id="PF00072">
    <property type="entry name" value="Response_reg"/>
    <property type="match status" value="1"/>
</dbReference>
<evidence type="ECO:0000259" key="12">
    <source>
        <dbReference type="PROSITE" id="PS51755"/>
    </source>
</evidence>
<dbReference type="EMBL" id="AOFI03000069">
    <property type="protein sequence ID" value="KAF4322468.1"/>
    <property type="molecule type" value="Genomic_DNA"/>
</dbReference>
<evidence type="ECO:0000256" key="2">
    <source>
        <dbReference type="ARBA" id="ARBA00015955"/>
    </source>
</evidence>
<protein>
    <recommendedName>
        <fullName evidence="2">Probable transcriptional regulator ycf27</fullName>
    </recommendedName>
    <alternativeName>
        <fullName evidence="8">OmpR-like protein</fullName>
    </alternativeName>
</protein>
<keyword evidence="7" id="KW-0804">Transcription</keyword>
<dbReference type="GO" id="GO:0000156">
    <property type="term" value="F:phosphorelay response regulator activity"/>
    <property type="evidence" value="ECO:0007669"/>
    <property type="project" value="TreeGrafter"/>
</dbReference>
<feature type="domain" description="OmpR/PhoB-type" evidence="12">
    <location>
        <begin position="262"/>
        <end position="361"/>
    </location>
</feature>
<dbReference type="Proteomes" id="UP000702964">
    <property type="component" value="Unassembled WGS sequence"/>
</dbReference>
<dbReference type="InterPro" id="IPR001867">
    <property type="entry name" value="OmpR/PhoB-type_DNA-bd"/>
</dbReference>